<sequence length="739" mass="78796">MAGAPPASPAQPTDHPRRSLVRGSSRKRAVSVACPRSLWQLITSAEAVRLQHEQTQRLCRAISGRPTSTASSTTTSGTRMFATPPLLTDDPAEQLHEIAGNPPTSGSSCSATAAAASLATAVARQTLSAGTLDTAVAPSTTPTSSSDVLLEGDFVAVTGLPGASLVEPQYVPLPIDANLEDMDTTITRKRSRPSELGSDDEGASRKVQAVGTAPHNASTTKLPPHVTGEDDRHLTLASGITTEGEFQQVLSKAQKRRQRSALPPGLAGNIPSPGTEPAVAPAARPTAPCSSPAPIAPPDVDPVATAGVPRTSVPTSPLTSRTVLGKTARSRECLTVDWRAFRKHCQKDADSGTFLQLVADSAKAATIRSTAQYFPEQQSGFRCQRCTADSISDVVATLEDAKATGDVAMLVLLDVKSAFDGLPHAVIEACLDRLGLSGCLRRFISAFLTGRTFRVRVGQELSEPRDITTGVPQGSVLSPFLFNMALAGLPASLPADPRFPVRCSIYADDVALWTRGPRKFMPSIRCSLQRALDAVTAFLGSIGLTVSTAKTEAMLIHPLASARRYTKQLKIAGRALPWQQMESDVPYHKFPRRSSPRRQRWIDFVRASGRGDTWTPRESSRICSRHFAPSCYKEHPARLAQLGISTKGLFLEPGALPTVYPGPPSSAGASVSAAPLAKRPRHEAFLSFRATSNWCSPEIDMVVKKPRCPDYSSPSESEAPNVKEEAAAHSQNKLPISNQ</sequence>
<name>A0ACB8CP03_DERSI</name>
<proteinExistence type="predicted"/>
<protein>
    <submittedName>
        <fullName evidence="1">Uncharacterized protein</fullName>
    </submittedName>
</protein>
<evidence type="ECO:0000313" key="2">
    <source>
        <dbReference type="Proteomes" id="UP000821865"/>
    </source>
</evidence>
<reference evidence="1" key="1">
    <citation type="submission" date="2020-05" db="EMBL/GenBank/DDBJ databases">
        <title>Large-scale comparative analyses of tick genomes elucidate their genetic diversity and vector capacities.</title>
        <authorList>
            <person name="Jia N."/>
            <person name="Wang J."/>
            <person name="Shi W."/>
            <person name="Du L."/>
            <person name="Sun Y."/>
            <person name="Zhan W."/>
            <person name="Jiang J."/>
            <person name="Wang Q."/>
            <person name="Zhang B."/>
            <person name="Ji P."/>
            <person name="Sakyi L.B."/>
            <person name="Cui X."/>
            <person name="Yuan T."/>
            <person name="Jiang B."/>
            <person name="Yang W."/>
            <person name="Lam T.T.-Y."/>
            <person name="Chang Q."/>
            <person name="Ding S."/>
            <person name="Wang X."/>
            <person name="Zhu J."/>
            <person name="Ruan X."/>
            <person name="Zhao L."/>
            <person name="Wei J."/>
            <person name="Que T."/>
            <person name="Du C."/>
            <person name="Cheng J."/>
            <person name="Dai P."/>
            <person name="Han X."/>
            <person name="Huang E."/>
            <person name="Gao Y."/>
            <person name="Liu J."/>
            <person name="Shao H."/>
            <person name="Ye R."/>
            <person name="Li L."/>
            <person name="Wei W."/>
            <person name="Wang X."/>
            <person name="Wang C."/>
            <person name="Yang T."/>
            <person name="Huo Q."/>
            <person name="Li W."/>
            <person name="Guo W."/>
            <person name="Chen H."/>
            <person name="Zhou L."/>
            <person name="Ni X."/>
            <person name="Tian J."/>
            <person name="Zhou Y."/>
            <person name="Sheng Y."/>
            <person name="Liu T."/>
            <person name="Pan Y."/>
            <person name="Xia L."/>
            <person name="Li J."/>
            <person name="Zhao F."/>
            <person name="Cao W."/>
        </authorList>
    </citation>
    <scope>NUCLEOTIDE SEQUENCE</scope>
    <source>
        <strain evidence="1">Dsil-2018</strain>
    </source>
</reference>
<keyword evidence="2" id="KW-1185">Reference proteome</keyword>
<evidence type="ECO:0000313" key="1">
    <source>
        <dbReference type="EMBL" id="KAH7948734.1"/>
    </source>
</evidence>
<organism evidence="1 2">
    <name type="scientific">Dermacentor silvarum</name>
    <name type="common">Tick</name>
    <dbReference type="NCBI Taxonomy" id="543639"/>
    <lineage>
        <taxon>Eukaryota</taxon>
        <taxon>Metazoa</taxon>
        <taxon>Ecdysozoa</taxon>
        <taxon>Arthropoda</taxon>
        <taxon>Chelicerata</taxon>
        <taxon>Arachnida</taxon>
        <taxon>Acari</taxon>
        <taxon>Parasitiformes</taxon>
        <taxon>Ixodida</taxon>
        <taxon>Ixodoidea</taxon>
        <taxon>Ixodidae</taxon>
        <taxon>Rhipicephalinae</taxon>
        <taxon>Dermacentor</taxon>
    </lineage>
</organism>
<gene>
    <name evidence="1" type="ORF">HPB49_001429</name>
</gene>
<comment type="caution">
    <text evidence="1">The sequence shown here is derived from an EMBL/GenBank/DDBJ whole genome shotgun (WGS) entry which is preliminary data.</text>
</comment>
<accession>A0ACB8CP03</accession>
<dbReference type="EMBL" id="CM023474">
    <property type="protein sequence ID" value="KAH7948734.1"/>
    <property type="molecule type" value="Genomic_DNA"/>
</dbReference>
<dbReference type="Proteomes" id="UP000821865">
    <property type="component" value="Chromosome 5"/>
</dbReference>